<gene>
    <name evidence="2" type="ORF">BCR35DRAFT_299396</name>
</gene>
<evidence type="ECO:0000313" key="3">
    <source>
        <dbReference type="Proteomes" id="UP000193467"/>
    </source>
</evidence>
<dbReference type="PANTHER" id="PTHR12083">
    <property type="entry name" value="BIFUNCTIONAL POLYNUCLEOTIDE PHOSPHATASE/KINASE"/>
    <property type="match status" value="1"/>
</dbReference>
<keyword evidence="2" id="KW-0418">Kinase</keyword>
<dbReference type="InterPro" id="IPR006549">
    <property type="entry name" value="HAD-SF_hydro_IIIA"/>
</dbReference>
<accession>A0A1Y2G5M9</accession>
<reference evidence="2 3" key="1">
    <citation type="submission" date="2016-07" db="EMBL/GenBank/DDBJ databases">
        <title>Pervasive Adenine N6-methylation of Active Genes in Fungi.</title>
        <authorList>
            <consortium name="DOE Joint Genome Institute"/>
            <person name="Mondo S.J."/>
            <person name="Dannebaum R.O."/>
            <person name="Kuo R.C."/>
            <person name="Labutti K."/>
            <person name="Haridas S."/>
            <person name="Kuo A."/>
            <person name="Salamov A."/>
            <person name="Ahrendt S.R."/>
            <person name="Lipzen A."/>
            <person name="Sullivan W."/>
            <person name="Andreopoulos W.B."/>
            <person name="Clum A."/>
            <person name="Lindquist E."/>
            <person name="Daum C."/>
            <person name="Ramamoorthy G.K."/>
            <person name="Gryganskyi A."/>
            <person name="Culley D."/>
            <person name="Magnuson J.K."/>
            <person name="James T.Y."/>
            <person name="O'Malley M.A."/>
            <person name="Stajich J.E."/>
            <person name="Spatafora J.W."/>
            <person name="Visel A."/>
            <person name="Grigoriev I.V."/>
        </authorList>
    </citation>
    <scope>NUCLEOTIDE SEQUENCE [LARGE SCALE GENOMIC DNA]</scope>
    <source>
        <strain evidence="2 3">62-1032</strain>
    </source>
</reference>
<evidence type="ECO:0000313" key="2">
    <source>
        <dbReference type="EMBL" id="ORY90811.1"/>
    </source>
</evidence>
<dbReference type="CDD" id="cd01625">
    <property type="entry name" value="HAD_PNP"/>
    <property type="match status" value="1"/>
</dbReference>
<dbReference type="GO" id="GO:0046404">
    <property type="term" value="F:ATP-dependent polydeoxyribonucleotide 5'-hydroxyl-kinase activity"/>
    <property type="evidence" value="ECO:0007669"/>
    <property type="project" value="TreeGrafter"/>
</dbReference>
<proteinExistence type="predicted"/>
<dbReference type="OrthoDB" id="19045at2759"/>
<dbReference type="Pfam" id="PF08645">
    <property type="entry name" value="PNK3P"/>
    <property type="match status" value="1"/>
</dbReference>
<feature type="region of interest" description="Disordered" evidence="1">
    <location>
        <begin position="1"/>
        <end position="90"/>
    </location>
</feature>
<dbReference type="GO" id="GO:0006281">
    <property type="term" value="P:DNA repair"/>
    <property type="evidence" value="ECO:0007669"/>
    <property type="project" value="TreeGrafter"/>
</dbReference>
<dbReference type="InterPro" id="IPR006551">
    <property type="entry name" value="Polynucleotide_phosphatase"/>
</dbReference>
<dbReference type="EMBL" id="MCGR01000003">
    <property type="protein sequence ID" value="ORY90811.1"/>
    <property type="molecule type" value="Genomic_DNA"/>
</dbReference>
<dbReference type="SUPFAM" id="SSF56784">
    <property type="entry name" value="HAD-like"/>
    <property type="match status" value="1"/>
</dbReference>
<comment type="caution">
    <text evidence="2">The sequence shown here is derived from an EMBL/GenBank/DDBJ whole genome shotgun (WGS) entry which is preliminary data.</text>
</comment>
<dbReference type="InParanoid" id="A0A1Y2G5M9"/>
<dbReference type="NCBIfam" id="TIGR01664">
    <property type="entry name" value="DNA-3'-Pase"/>
    <property type="match status" value="1"/>
</dbReference>
<sequence>MTRSDQPQEQQQSSKIATIYLDDDSDTESSLTSTTTTTLAPLFTTNKRKRTLSSTDLNSPQPQPPIQSLSSDPPTKVIRSSLPTTTSMSATSHRPLHHFTFHPVPSTPSLLHGTYSPPTLPLLPSSKVAAFDLDGTLISTRSGNTFPRNKDDWRVWSTGVVPKLSKLHEEGFTILILTNQNYKGIRLEWFKQKLPDIAETFQIPFRVLAATEKDMYRKPEGGMWQRFVKEWNGGVEVDMDKSFYVGDAAGRPDIPRRRPKDHSDSDLKMAQAVNLPFHTPEDFFP</sequence>
<name>A0A1Y2G5M9_9BASI</name>
<keyword evidence="3" id="KW-1185">Reference proteome</keyword>
<dbReference type="AlphaFoldDB" id="A0A1Y2G5M9"/>
<dbReference type="InterPro" id="IPR036412">
    <property type="entry name" value="HAD-like_sf"/>
</dbReference>
<evidence type="ECO:0000256" key="1">
    <source>
        <dbReference type="SAM" id="MobiDB-lite"/>
    </source>
</evidence>
<keyword evidence="2" id="KW-0808">Transferase</keyword>
<feature type="compositionally biased region" description="Low complexity" evidence="1">
    <location>
        <begin position="28"/>
        <end position="45"/>
    </location>
</feature>
<dbReference type="NCBIfam" id="TIGR01662">
    <property type="entry name" value="HAD-SF-IIIA"/>
    <property type="match status" value="1"/>
</dbReference>
<dbReference type="GO" id="GO:0003690">
    <property type="term" value="F:double-stranded DNA binding"/>
    <property type="evidence" value="ECO:0007669"/>
    <property type="project" value="TreeGrafter"/>
</dbReference>
<dbReference type="GO" id="GO:0046403">
    <property type="term" value="F:polynucleotide 3'-phosphatase activity"/>
    <property type="evidence" value="ECO:0007669"/>
    <property type="project" value="TreeGrafter"/>
</dbReference>
<dbReference type="Proteomes" id="UP000193467">
    <property type="component" value="Unassembled WGS sequence"/>
</dbReference>
<dbReference type="STRING" id="106004.A0A1Y2G5M9"/>
<dbReference type="InterPro" id="IPR013954">
    <property type="entry name" value="PNK3P"/>
</dbReference>
<organism evidence="2 3">
    <name type="scientific">Leucosporidium creatinivorum</name>
    <dbReference type="NCBI Taxonomy" id="106004"/>
    <lineage>
        <taxon>Eukaryota</taxon>
        <taxon>Fungi</taxon>
        <taxon>Dikarya</taxon>
        <taxon>Basidiomycota</taxon>
        <taxon>Pucciniomycotina</taxon>
        <taxon>Microbotryomycetes</taxon>
        <taxon>Leucosporidiales</taxon>
        <taxon>Leucosporidium</taxon>
    </lineage>
</organism>
<dbReference type="InterPro" id="IPR023214">
    <property type="entry name" value="HAD_sf"/>
</dbReference>
<feature type="compositionally biased region" description="Polar residues" evidence="1">
    <location>
        <begin position="1"/>
        <end position="16"/>
    </location>
</feature>
<protein>
    <submittedName>
        <fullName evidence="2">Polynucleotide kinase 3 phosphatase-domain-containing protein</fullName>
    </submittedName>
</protein>
<dbReference type="Gene3D" id="3.40.50.1000">
    <property type="entry name" value="HAD superfamily/HAD-like"/>
    <property type="match status" value="1"/>
</dbReference>
<dbReference type="PANTHER" id="PTHR12083:SF9">
    <property type="entry name" value="BIFUNCTIONAL POLYNUCLEOTIDE PHOSPHATASE_KINASE"/>
    <property type="match status" value="1"/>
</dbReference>
<feature type="compositionally biased region" description="Polar residues" evidence="1">
    <location>
        <begin position="81"/>
        <end position="90"/>
    </location>
</feature>